<dbReference type="AlphaFoldDB" id="A0A8E7EIP2"/>
<dbReference type="RefSeq" id="WP_214421437.1">
    <property type="nucleotide sequence ID" value="NZ_CP075546.1"/>
</dbReference>
<dbReference type="PANTHER" id="PTHR40705">
    <property type="entry name" value="TRNA(ILE2) 2-AGMATINYLCYTIDINE SYNTHETASE TIAS"/>
    <property type="match status" value="1"/>
</dbReference>
<organism evidence="1 2">
    <name type="scientific">Methanospirillum purgamenti</name>
    <dbReference type="NCBI Taxonomy" id="2834276"/>
    <lineage>
        <taxon>Archaea</taxon>
        <taxon>Methanobacteriati</taxon>
        <taxon>Methanobacteriota</taxon>
        <taxon>Stenosarchaea group</taxon>
        <taxon>Methanomicrobia</taxon>
        <taxon>Methanomicrobiales</taxon>
        <taxon>Methanospirillaceae</taxon>
        <taxon>Methanospirillum</taxon>
    </lineage>
</organism>
<evidence type="ECO:0000313" key="1">
    <source>
        <dbReference type="EMBL" id="QVV90673.1"/>
    </source>
</evidence>
<sequence length="364" mass="39699">MQGVIERRRSYLQLMRKMTLRKGSFTVDDLAQIAGIPRSTARDWIARLFDEGCLTVMKQPHGRAPSRYAATSAIPRTACRKIFTAVDGEIVEVVHECLSSACAAFCARHHATAHPAIKVIREGTILREFVRMGRYDINVGLWPEPAVAVTGIWQEGDEIVQRIRSVGGPAYSLTGMMGRAEGVIRVDTVRHEHSTEGCIRTQALQHIIIGIDNTDSLEEGATFALAIALLDYLSELSGTFPIGHHIAMLWQDLPEKTAGNSCSAIELAVVPEKADLIRRAAVRFVGDESVSDSWGIAMKTGFIIPKSLHQFGMKARTSLVTCGEARQCARECDIYTYGGAGIIGSLAAIGLAHEPEDVINTPAF</sequence>
<dbReference type="EMBL" id="CP075546">
    <property type="protein sequence ID" value="QVV90673.1"/>
    <property type="molecule type" value="Genomic_DNA"/>
</dbReference>
<dbReference type="Gene3D" id="1.10.10.10">
    <property type="entry name" value="Winged helix-like DNA-binding domain superfamily/Winged helix DNA-binding domain"/>
    <property type="match status" value="1"/>
</dbReference>
<proteinExistence type="predicted"/>
<accession>A0A8E7EIP2</accession>
<keyword evidence="2" id="KW-1185">Reference proteome</keyword>
<dbReference type="PANTHER" id="PTHR40705:SF2">
    <property type="entry name" value="DUF1743 DOMAIN-CONTAINING PROTEIN"/>
    <property type="match status" value="1"/>
</dbReference>
<dbReference type="InterPro" id="IPR036390">
    <property type="entry name" value="WH_DNA-bd_sf"/>
</dbReference>
<evidence type="ECO:0000313" key="2">
    <source>
        <dbReference type="Proteomes" id="UP000680656"/>
    </source>
</evidence>
<dbReference type="KEGG" id="mrtj:KHC33_16160"/>
<dbReference type="Proteomes" id="UP000680656">
    <property type="component" value="Chromosome"/>
</dbReference>
<dbReference type="GeneID" id="65098750"/>
<dbReference type="InterPro" id="IPR036388">
    <property type="entry name" value="WH-like_DNA-bd_sf"/>
</dbReference>
<reference evidence="1 2" key="1">
    <citation type="submission" date="2021-05" db="EMBL/GenBank/DDBJ databases">
        <title>A novel Methanospirillum isolate from a pyrite-forming mixed culture.</title>
        <authorList>
            <person name="Bunk B."/>
            <person name="Sproer C."/>
            <person name="Spring S."/>
            <person name="Pester M."/>
        </authorList>
    </citation>
    <scope>NUCLEOTIDE SEQUENCE [LARGE SCALE GENOMIC DNA]</scope>
    <source>
        <strain evidence="1 2">J.3.6.1-F.2.7.3</strain>
    </source>
</reference>
<gene>
    <name evidence="1" type="ORF">KHC33_16160</name>
</gene>
<protein>
    <submittedName>
        <fullName evidence="1">Sugar-specific transcriptional regulator TrmB</fullName>
    </submittedName>
</protein>
<dbReference type="Gene3D" id="3.30.70.2200">
    <property type="match status" value="1"/>
</dbReference>
<dbReference type="SUPFAM" id="SSF46785">
    <property type="entry name" value="Winged helix' DNA-binding domain"/>
    <property type="match status" value="1"/>
</dbReference>
<name>A0A8E7EIP2_9EURY</name>